<organism evidence="6 7">
    <name type="scientific">Drosophila guanche</name>
    <name type="common">Fruit fly</name>
    <dbReference type="NCBI Taxonomy" id="7266"/>
    <lineage>
        <taxon>Eukaryota</taxon>
        <taxon>Metazoa</taxon>
        <taxon>Ecdysozoa</taxon>
        <taxon>Arthropoda</taxon>
        <taxon>Hexapoda</taxon>
        <taxon>Insecta</taxon>
        <taxon>Pterygota</taxon>
        <taxon>Neoptera</taxon>
        <taxon>Endopterygota</taxon>
        <taxon>Diptera</taxon>
        <taxon>Brachycera</taxon>
        <taxon>Muscomorpha</taxon>
        <taxon>Ephydroidea</taxon>
        <taxon>Drosophilidae</taxon>
        <taxon>Drosophila</taxon>
        <taxon>Sophophora</taxon>
    </lineage>
</organism>
<evidence type="ECO:0000256" key="1">
    <source>
        <dbReference type="ARBA" id="ARBA00004123"/>
    </source>
</evidence>
<protein>
    <submittedName>
        <fullName evidence="6">Blast:Transcription initiation factor TFIID subunit 10b</fullName>
    </submittedName>
</protein>
<evidence type="ECO:0000256" key="3">
    <source>
        <dbReference type="ARBA" id="ARBA00023163"/>
    </source>
</evidence>
<reference evidence="7" key="1">
    <citation type="submission" date="2018-01" db="EMBL/GenBank/DDBJ databases">
        <authorList>
            <person name="Alioto T."/>
            <person name="Alioto T."/>
        </authorList>
    </citation>
    <scope>NUCLEOTIDE SEQUENCE [LARGE SCALE GENOMIC DNA]</scope>
</reference>
<evidence type="ECO:0000313" key="7">
    <source>
        <dbReference type="Proteomes" id="UP000268350"/>
    </source>
</evidence>
<keyword evidence="6" id="KW-0648">Protein biosynthesis</keyword>
<dbReference type="GO" id="GO:1990841">
    <property type="term" value="F:promoter-specific chromatin binding"/>
    <property type="evidence" value="ECO:0007669"/>
    <property type="project" value="TreeGrafter"/>
</dbReference>
<dbReference type="PANTHER" id="PTHR21242:SF0">
    <property type="entry name" value="TRANSCRIPTION INITIATION FACTOR TFIID SUBUNIT 10"/>
    <property type="match status" value="1"/>
</dbReference>
<dbReference type="Proteomes" id="UP000268350">
    <property type="component" value="Unassembled WGS sequence"/>
</dbReference>
<dbReference type="EMBL" id="OUUW01000006">
    <property type="protein sequence ID" value="SPP81847.1"/>
    <property type="molecule type" value="Genomic_DNA"/>
</dbReference>
<keyword evidence="6" id="KW-0396">Initiation factor</keyword>
<dbReference type="GO" id="GO:0000124">
    <property type="term" value="C:SAGA complex"/>
    <property type="evidence" value="ECO:0007669"/>
    <property type="project" value="TreeGrafter"/>
</dbReference>
<comment type="similarity">
    <text evidence="5">Belongs to the TAF10 family.</text>
</comment>
<dbReference type="PRINTS" id="PR01443">
    <property type="entry name" value="TFIID30KDSUB"/>
</dbReference>
<keyword evidence="7" id="KW-1185">Reference proteome</keyword>
<dbReference type="STRING" id="7266.A0A3B0JHM3"/>
<sequence>MYDRKLSPCLSHRSHQSLIVCVLCIFPENKMVGSNFGIIYGLTGPSNQGAAGQGGAGMAAGGGAAERDRLSTAAHLSDFMLQLEDYTPLIPDAVAAHYLNSSGFHADDKRIVRLISIAAQKYMSEIVDDALQNSKARTHMQTTNTPGGSKAKDRKFTLTMEDLQPALADYGINVRKMDYSQ</sequence>
<dbReference type="GO" id="GO:0016251">
    <property type="term" value="F:RNA polymerase II general transcription initiation factor activity"/>
    <property type="evidence" value="ECO:0007669"/>
    <property type="project" value="TreeGrafter"/>
</dbReference>
<proteinExistence type="inferred from homology"/>
<evidence type="ECO:0000256" key="5">
    <source>
        <dbReference type="ARBA" id="ARBA00025730"/>
    </source>
</evidence>
<dbReference type="CDD" id="cd07982">
    <property type="entry name" value="HFD_TAF10"/>
    <property type="match status" value="1"/>
</dbReference>
<name>A0A3B0JHM3_DROGU</name>
<dbReference type="GO" id="GO:0005669">
    <property type="term" value="C:transcription factor TFIID complex"/>
    <property type="evidence" value="ECO:0007669"/>
    <property type="project" value="TreeGrafter"/>
</dbReference>
<dbReference type="GO" id="GO:0003743">
    <property type="term" value="F:translation initiation factor activity"/>
    <property type="evidence" value="ECO:0007669"/>
    <property type="project" value="UniProtKB-KW"/>
</dbReference>
<keyword evidence="4" id="KW-0539">Nucleus</keyword>
<dbReference type="Pfam" id="PF03540">
    <property type="entry name" value="TAF10"/>
    <property type="match status" value="1"/>
</dbReference>
<comment type="subcellular location">
    <subcellularLocation>
        <location evidence="1">Nucleus</location>
    </subcellularLocation>
</comment>
<dbReference type="AlphaFoldDB" id="A0A3B0JHM3"/>
<dbReference type="InterPro" id="IPR003923">
    <property type="entry name" value="TAF10"/>
</dbReference>
<keyword evidence="2" id="KW-0805">Transcription regulation</keyword>
<dbReference type="OMA" id="NSKARTH"/>
<accession>A0A3B0JHM3</accession>
<dbReference type="OrthoDB" id="154356at2759"/>
<evidence type="ECO:0000256" key="4">
    <source>
        <dbReference type="ARBA" id="ARBA00023242"/>
    </source>
</evidence>
<dbReference type="PANTHER" id="PTHR21242">
    <property type="entry name" value="TRANSCRIPTION INITIATION FACTOR TFIID SUBUNIT 10"/>
    <property type="match status" value="1"/>
</dbReference>
<dbReference type="GO" id="GO:0006367">
    <property type="term" value="P:transcription initiation at RNA polymerase II promoter"/>
    <property type="evidence" value="ECO:0007669"/>
    <property type="project" value="TreeGrafter"/>
</dbReference>
<evidence type="ECO:0000256" key="2">
    <source>
        <dbReference type="ARBA" id="ARBA00023015"/>
    </source>
</evidence>
<evidence type="ECO:0000313" key="6">
    <source>
        <dbReference type="EMBL" id="SPP81847.1"/>
    </source>
</evidence>
<keyword evidence="3" id="KW-0804">Transcription</keyword>
<gene>
    <name evidence="6" type="ORF">DGUA_6G013594</name>
</gene>